<sequence>LPFDKTWKSFEPGRYMAETDLQKLEAQVLQIPNHLPTIPSTDPAANVLVLSAHLRAISSYIPYMADETDDSSSEEESEEGNILSFLKVVGPGCSAIVDTIASMEEDERSETNEQVRNWLRDL</sequence>
<dbReference type="AlphaFoldDB" id="A0AAD5WZD0"/>
<accession>A0AAD5WZD0</accession>
<organism evidence="1 2">
    <name type="scientific">Rhizophlyctis rosea</name>
    <dbReference type="NCBI Taxonomy" id="64517"/>
    <lineage>
        <taxon>Eukaryota</taxon>
        <taxon>Fungi</taxon>
        <taxon>Fungi incertae sedis</taxon>
        <taxon>Chytridiomycota</taxon>
        <taxon>Chytridiomycota incertae sedis</taxon>
        <taxon>Chytridiomycetes</taxon>
        <taxon>Rhizophlyctidales</taxon>
        <taxon>Rhizophlyctidaceae</taxon>
        <taxon>Rhizophlyctis</taxon>
    </lineage>
</organism>
<gene>
    <name evidence="1" type="ORF">HK097_000664</name>
</gene>
<feature type="non-terminal residue" evidence="1">
    <location>
        <position position="1"/>
    </location>
</feature>
<keyword evidence="2" id="KW-1185">Reference proteome</keyword>
<name>A0AAD5WZD0_9FUNG</name>
<dbReference type="Proteomes" id="UP001212841">
    <property type="component" value="Unassembled WGS sequence"/>
</dbReference>
<protein>
    <submittedName>
        <fullName evidence="1">Uncharacterized protein</fullName>
    </submittedName>
</protein>
<proteinExistence type="predicted"/>
<comment type="caution">
    <text evidence="1">The sequence shown here is derived from an EMBL/GenBank/DDBJ whole genome shotgun (WGS) entry which is preliminary data.</text>
</comment>
<reference evidence="1" key="1">
    <citation type="submission" date="2020-05" db="EMBL/GenBank/DDBJ databases">
        <title>Phylogenomic resolution of chytrid fungi.</title>
        <authorList>
            <person name="Stajich J.E."/>
            <person name="Amses K."/>
            <person name="Simmons R."/>
            <person name="Seto K."/>
            <person name="Myers J."/>
            <person name="Bonds A."/>
            <person name="Quandt C.A."/>
            <person name="Barry K."/>
            <person name="Liu P."/>
            <person name="Grigoriev I."/>
            <person name="Longcore J.E."/>
            <person name="James T.Y."/>
        </authorList>
    </citation>
    <scope>NUCLEOTIDE SEQUENCE</scope>
    <source>
        <strain evidence="1">JEL0318</strain>
    </source>
</reference>
<evidence type="ECO:0000313" key="1">
    <source>
        <dbReference type="EMBL" id="KAJ3046654.1"/>
    </source>
</evidence>
<evidence type="ECO:0000313" key="2">
    <source>
        <dbReference type="Proteomes" id="UP001212841"/>
    </source>
</evidence>
<dbReference type="EMBL" id="JADGJD010001121">
    <property type="protein sequence ID" value="KAJ3046654.1"/>
    <property type="molecule type" value="Genomic_DNA"/>
</dbReference>